<keyword evidence="1" id="KW-0614">Plasmid</keyword>
<name>Q9RMW1_BACAN</name>
<accession>Q9RMW1</accession>
<reference evidence="2 3" key="2">
    <citation type="journal article" date="2009" name="J. Bacteriol.">
        <title>The complete genome sequence of Bacillus anthracis Ames 'Ancestor'.</title>
        <authorList>
            <person name="Ravel J."/>
            <person name="Jiang L."/>
            <person name="Stanley S.T."/>
            <person name="Wilson M.R."/>
            <person name="Decker R.S."/>
            <person name="Read T.D."/>
            <person name="Worsham P."/>
            <person name="Keim P.S."/>
            <person name="Salzberg S.L."/>
            <person name="Fraser-Liggett C.M."/>
            <person name="Rasko D.A."/>
        </authorList>
    </citation>
    <scope>NUCLEOTIDE SEQUENCE [LARGE SCALE GENOMIC DNA]</scope>
    <source>
        <strain evidence="3">Ames ancestor</strain>
        <strain evidence="2">Ames Ancestor</strain>
        <plasmid evidence="3">pXO2</plasmid>
    </source>
</reference>
<protein>
    <submittedName>
        <fullName evidence="1">PXO2-73</fullName>
    </submittedName>
</protein>
<evidence type="ECO:0000313" key="2">
    <source>
        <dbReference type="EMBL" id="AAT29016.2"/>
    </source>
</evidence>
<dbReference type="PATRIC" id="fig|1392.238.peg.5954"/>
<evidence type="ECO:0000313" key="3">
    <source>
        <dbReference type="Proteomes" id="UP000000594"/>
    </source>
</evidence>
<dbReference type="AlphaFoldDB" id="Q9RMW1"/>
<dbReference type="EMBL" id="AF188935">
    <property type="protein sequence ID" value="AAF13678.1"/>
    <property type="molecule type" value="Genomic_DNA"/>
</dbReference>
<dbReference type="InterPro" id="IPR011202">
    <property type="entry name" value="UCP014677"/>
</dbReference>
<dbReference type="CDD" id="cd01406">
    <property type="entry name" value="SIR2-like"/>
    <property type="match status" value="1"/>
</dbReference>
<gene>
    <name evidence="2" type="ordered locus">GBAA_pXO2_0100</name>
</gene>
<organism evidence="1">
    <name type="scientific">Bacillus anthracis</name>
    <name type="common">anthrax bacterium</name>
    <dbReference type="NCBI Taxonomy" id="1392"/>
    <lineage>
        <taxon>Bacteria</taxon>
        <taxon>Bacillati</taxon>
        <taxon>Bacillota</taxon>
        <taxon>Bacilli</taxon>
        <taxon>Bacillales</taxon>
        <taxon>Bacillaceae</taxon>
        <taxon>Bacillus</taxon>
        <taxon>Bacillus cereus group</taxon>
    </lineage>
</organism>
<dbReference type="Pfam" id="PF13289">
    <property type="entry name" value="SIR2_2"/>
    <property type="match status" value="1"/>
</dbReference>
<dbReference type="RefSeq" id="WP_000655827.1">
    <property type="nucleotide sequence ID" value="NC_002146.1"/>
</dbReference>
<dbReference type="KEGG" id="bar:GBAA_pXO2_0100"/>
<geneLocation type="plasmid" evidence="1 3">
    <name>pXO2</name>
</geneLocation>
<dbReference type="GeneID" id="45025388"/>
<evidence type="ECO:0000313" key="1">
    <source>
        <dbReference type="EMBL" id="AAF13678.1"/>
    </source>
</evidence>
<reference evidence="1" key="1">
    <citation type="submission" date="1999-11" db="EMBL/GenBank/DDBJ databases">
        <authorList>
            <person name="Okinaka R.T."/>
            <person name="Cloud K."/>
            <person name="Hampton O."/>
            <person name="Hill K.K."/>
            <person name="Keim P."/>
            <person name="Lamke G."/>
            <person name="Kumano S."/>
            <person name="Manter D."/>
            <person name="Martinez Y."/>
            <person name="Svensson R."/>
            <person name="Tatum L.R."/>
            <person name="Brown A.E."/>
            <person name="Jackson P.J."/>
        </authorList>
    </citation>
    <scope>NUCLEOTIDE SEQUENCE</scope>
    <source>
        <plasmid evidence="1">pXO2</plasmid>
    </source>
</reference>
<keyword evidence="3" id="KW-1185">Reference proteome</keyword>
<dbReference type="HOGENOM" id="CLU_037616_1_0_9"/>
<dbReference type="EMBL" id="AE017335">
    <property type="protein sequence ID" value="AAT29016.2"/>
    <property type="molecule type" value="Genomic_DNA"/>
</dbReference>
<proteinExistence type="predicted"/>
<accession>A0A6L7HDF3</accession>
<dbReference type="Proteomes" id="UP000000594">
    <property type="component" value="Plasmid pXO2"/>
</dbReference>
<dbReference type="OMA" id="YKIHGCC"/>
<sequence length="541" mass="63379">MKDVESHLIAHLKKINTAPFLFIGSGFSKRYLNLEDWAGLMKKFSNLMPYEFEYYSSTANKDWAEVAELMAKDFHPIWWKEQQFENNRKEFKDRISSKQSPLKVEVAKYLNSIEYKYGLDEKNDKEIAALKKIVIDGIITTNWDLLLEQIFEEQEMQVYIGQKELLFSHPLEINEIYKIHGCSSIPDSLVLTTSDYKGYNEKNAYLAAKLLTVFIEHPVIFLGYSISDDNIQQILKAITRCLDQDNIHKLKDRLIFVERAGQEEDSFENNSSLTIGKITVPITRVKTNDYEKIYNALAQNKRKFSMKMMRQMKSQIYELVKTNDPEEKIYVVDGEYDDTQDIEFVIGLGVKNVVEEMQSNHEISASKELSEHGYGGISDIELFNELLSDEPKYDYDSIVKISLPQILRSNQYVPLFRYVLESSVEDELLDSKIKNKLKMRYTDFLTETQKKNIKNLSWDWQFKNLDEVLKGFPDIKVAIEQIPLLGQKNLNCDDLKDFLIKNSKFVKEKNTPERTGIRRLFRIYDWLKYGQSKDLRKRLGK</sequence>
<dbReference type="PIRSF" id="PIRSF014677">
    <property type="entry name" value="UCP014677"/>
    <property type="match status" value="1"/>
</dbReference>